<feature type="domain" description="Potassium channel" evidence="11">
    <location>
        <begin position="277"/>
        <end position="354"/>
    </location>
</feature>
<comment type="subcellular location">
    <subcellularLocation>
        <location evidence="1">Membrane</location>
        <topology evidence="1">Multi-pass membrane protein</topology>
    </subcellularLocation>
</comment>
<feature type="domain" description="Potassium channel" evidence="11">
    <location>
        <begin position="177"/>
        <end position="238"/>
    </location>
</feature>
<keyword evidence="2 8" id="KW-0813">Transport</keyword>
<feature type="transmembrane region" description="Helical" evidence="10">
    <location>
        <begin position="271"/>
        <end position="292"/>
    </location>
</feature>
<evidence type="ECO:0000256" key="1">
    <source>
        <dbReference type="ARBA" id="ARBA00004141"/>
    </source>
</evidence>
<sequence length="385" mass="43823">MALEEPIHIEDFEDSFLHSGSSNYDDMLEEDDIDMKLQEAQKKKAMSISKMHQHTERKKSLDESDGKLETTTPCQTCKSACKTFCLSTITNLLLLFLVSAYVIFGGVLFFSLESRLVRVHQDYLDITREEYVQRLLGVTTSIPYVNMTSKSKWSRDANKILEEFQKFVVKEEALRLKSHTEEWNLMSSIIFSVALITTIGYGNLAPLTDEGRVMTIWYSLIGIPLTLLYLTSMGAIMAKVFKLTYNKICAFSCRKIRPAEGYSDTSKRVPVFVTLILLISYVAAGAVLFQVLEKRWDFINSAYFCFVTLSTIGHGDFVFGFNEISLDPWKQLVCAVYLVLGLSLVSMAFNLFHESIWIKYKMITRGIEAHREGDVSDSEWSSSSL</sequence>
<feature type="transmembrane region" description="Helical" evidence="10">
    <location>
        <begin position="183"/>
        <end position="204"/>
    </location>
</feature>
<gene>
    <name evidence="12" type="ORF">Bpfe_010576</name>
</gene>
<evidence type="ECO:0000256" key="8">
    <source>
        <dbReference type="RuleBase" id="RU003857"/>
    </source>
</evidence>
<dbReference type="PANTHER" id="PTHR11003:SF334">
    <property type="entry name" value="FI03418P"/>
    <property type="match status" value="1"/>
</dbReference>
<keyword evidence="3 8" id="KW-0812">Transmembrane</keyword>
<dbReference type="Proteomes" id="UP001233172">
    <property type="component" value="Unassembled WGS sequence"/>
</dbReference>
<evidence type="ECO:0000256" key="5">
    <source>
        <dbReference type="ARBA" id="ARBA00023065"/>
    </source>
</evidence>
<keyword evidence="13" id="KW-1185">Reference proteome</keyword>
<keyword evidence="6 10" id="KW-0472">Membrane</keyword>
<dbReference type="GO" id="GO:0015271">
    <property type="term" value="F:outward rectifier potassium channel activity"/>
    <property type="evidence" value="ECO:0007669"/>
    <property type="project" value="TreeGrafter"/>
</dbReference>
<dbReference type="InterPro" id="IPR013099">
    <property type="entry name" value="K_chnl_dom"/>
</dbReference>
<accession>A0AAD8FDP6</accession>
<organism evidence="12 13">
    <name type="scientific">Biomphalaria pfeifferi</name>
    <name type="common">Bloodfluke planorb</name>
    <name type="synonym">Freshwater snail</name>
    <dbReference type="NCBI Taxonomy" id="112525"/>
    <lineage>
        <taxon>Eukaryota</taxon>
        <taxon>Metazoa</taxon>
        <taxon>Spiralia</taxon>
        <taxon>Lophotrochozoa</taxon>
        <taxon>Mollusca</taxon>
        <taxon>Gastropoda</taxon>
        <taxon>Heterobranchia</taxon>
        <taxon>Euthyneura</taxon>
        <taxon>Panpulmonata</taxon>
        <taxon>Hygrophila</taxon>
        <taxon>Lymnaeoidea</taxon>
        <taxon>Planorbidae</taxon>
        <taxon>Biomphalaria</taxon>
    </lineage>
</organism>
<name>A0AAD8FDP6_BIOPF</name>
<dbReference type="PRINTS" id="PR01333">
    <property type="entry name" value="2POREKCHANEL"/>
</dbReference>
<comment type="caution">
    <text evidence="12">The sequence shown here is derived from an EMBL/GenBank/DDBJ whole genome shotgun (WGS) entry which is preliminary data.</text>
</comment>
<keyword evidence="5 8" id="KW-0406">Ion transport</keyword>
<evidence type="ECO:0000313" key="12">
    <source>
        <dbReference type="EMBL" id="KAK0060048.1"/>
    </source>
</evidence>
<dbReference type="Gene3D" id="1.10.287.70">
    <property type="match status" value="1"/>
</dbReference>
<dbReference type="Pfam" id="PF07885">
    <property type="entry name" value="Ion_trans_2"/>
    <property type="match status" value="2"/>
</dbReference>
<comment type="similarity">
    <text evidence="8">Belongs to the two pore domain potassium channel (TC 1.A.1.8) family.</text>
</comment>
<dbReference type="InterPro" id="IPR003280">
    <property type="entry name" value="2pore_dom_K_chnl"/>
</dbReference>
<reference evidence="12" key="2">
    <citation type="submission" date="2023-04" db="EMBL/GenBank/DDBJ databases">
        <authorList>
            <person name="Bu L."/>
            <person name="Lu L."/>
            <person name="Laidemitt M.R."/>
            <person name="Zhang S.M."/>
            <person name="Mutuku M."/>
            <person name="Mkoji G."/>
            <person name="Steinauer M."/>
            <person name="Loker E.S."/>
        </authorList>
    </citation>
    <scope>NUCLEOTIDE SEQUENCE</scope>
    <source>
        <strain evidence="12">KasaAsao</strain>
        <tissue evidence="12">Whole Snail</tissue>
    </source>
</reference>
<evidence type="ECO:0000256" key="6">
    <source>
        <dbReference type="ARBA" id="ARBA00023136"/>
    </source>
</evidence>
<dbReference type="GO" id="GO:0022841">
    <property type="term" value="F:potassium ion leak channel activity"/>
    <property type="evidence" value="ECO:0007669"/>
    <property type="project" value="TreeGrafter"/>
</dbReference>
<evidence type="ECO:0000256" key="7">
    <source>
        <dbReference type="ARBA" id="ARBA00023303"/>
    </source>
</evidence>
<dbReference type="SUPFAM" id="SSF81324">
    <property type="entry name" value="Voltage-gated potassium channels"/>
    <property type="match status" value="2"/>
</dbReference>
<feature type="region of interest" description="Disordered" evidence="9">
    <location>
        <begin position="48"/>
        <end position="69"/>
    </location>
</feature>
<evidence type="ECO:0000259" key="11">
    <source>
        <dbReference type="Pfam" id="PF07885"/>
    </source>
</evidence>
<feature type="transmembrane region" description="Helical" evidence="10">
    <location>
        <begin position="332"/>
        <end position="352"/>
    </location>
</feature>
<evidence type="ECO:0000256" key="3">
    <source>
        <dbReference type="ARBA" id="ARBA00022692"/>
    </source>
</evidence>
<feature type="compositionally biased region" description="Basic and acidic residues" evidence="9">
    <location>
        <begin position="58"/>
        <end position="68"/>
    </location>
</feature>
<evidence type="ECO:0000256" key="10">
    <source>
        <dbReference type="SAM" id="Phobius"/>
    </source>
</evidence>
<dbReference type="GO" id="GO:0030322">
    <property type="term" value="P:stabilization of membrane potential"/>
    <property type="evidence" value="ECO:0007669"/>
    <property type="project" value="TreeGrafter"/>
</dbReference>
<evidence type="ECO:0000256" key="2">
    <source>
        <dbReference type="ARBA" id="ARBA00022448"/>
    </source>
</evidence>
<reference evidence="12" key="1">
    <citation type="journal article" date="2023" name="PLoS Negl. Trop. Dis.">
        <title>A genome sequence for Biomphalaria pfeifferi, the major vector snail for the human-infecting parasite Schistosoma mansoni.</title>
        <authorList>
            <person name="Bu L."/>
            <person name="Lu L."/>
            <person name="Laidemitt M.R."/>
            <person name="Zhang S.M."/>
            <person name="Mutuku M."/>
            <person name="Mkoji G."/>
            <person name="Steinauer M."/>
            <person name="Loker E.S."/>
        </authorList>
    </citation>
    <scope>NUCLEOTIDE SEQUENCE</scope>
    <source>
        <strain evidence="12">KasaAsao</strain>
    </source>
</reference>
<feature type="transmembrane region" description="Helical" evidence="10">
    <location>
        <begin position="298"/>
        <end position="320"/>
    </location>
</feature>
<protein>
    <submittedName>
        <fullName evidence="12">Potassium channel subfamily K member 18</fullName>
    </submittedName>
</protein>
<evidence type="ECO:0000256" key="4">
    <source>
        <dbReference type="ARBA" id="ARBA00022989"/>
    </source>
</evidence>
<dbReference type="GO" id="GO:0005886">
    <property type="term" value="C:plasma membrane"/>
    <property type="evidence" value="ECO:0007669"/>
    <property type="project" value="TreeGrafter"/>
</dbReference>
<evidence type="ECO:0000313" key="13">
    <source>
        <dbReference type="Proteomes" id="UP001233172"/>
    </source>
</evidence>
<keyword evidence="4 10" id="KW-1133">Transmembrane helix</keyword>
<feature type="transmembrane region" description="Helical" evidence="10">
    <location>
        <begin position="92"/>
        <end position="112"/>
    </location>
</feature>
<evidence type="ECO:0000256" key="9">
    <source>
        <dbReference type="SAM" id="MobiDB-lite"/>
    </source>
</evidence>
<dbReference type="AlphaFoldDB" id="A0AAD8FDP6"/>
<feature type="transmembrane region" description="Helical" evidence="10">
    <location>
        <begin position="216"/>
        <end position="238"/>
    </location>
</feature>
<dbReference type="EMBL" id="JASAOG010000038">
    <property type="protein sequence ID" value="KAK0060048.1"/>
    <property type="molecule type" value="Genomic_DNA"/>
</dbReference>
<keyword evidence="7 8" id="KW-0407">Ion channel</keyword>
<dbReference type="PANTHER" id="PTHR11003">
    <property type="entry name" value="POTASSIUM CHANNEL, SUBFAMILY K"/>
    <property type="match status" value="1"/>
</dbReference>
<proteinExistence type="inferred from homology"/>